<dbReference type="AlphaFoldDB" id="A0AA38TT54"/>
<dbReference type="InterPro" id="IPR012340">
    <property type="entry name" value="NA-bd_OB-fold"/>
</dbReference>
<name>A0AA38TT54_9ASTR</name>
<sequence>MERRFSTIMDIQPTMKNPWTVLVQVVEPGHMQTSKASSNFRRLLLTDSQGTKTTTVIYAAHLKFFLKTFRAYKRYYISNVVVTKADTRFMAIVVKCFPCEEHEQTLRVITKQDVVVINREYVKIP</sequence>
<dbReference type="Gene3D" id="2.40.50.140">
    <property type="entry name" value="Nucleic acid-binding proteins"/>
    <property type="match status" value="1"/>
</dbReference>
<accession>A0AA38TT54</accession>
<protein>
    <submittedName>
        <fullName evidence="1">Uncharacterized protein</fullName>
    </submittedName>
</protein>
<reference evidence="1" key="1">
    <citation type="submission" date="2023-03" db="EMBL/GenBank/DDBJ databases">
        <title>Chromosome-scale reference genome and RAD-based genetic map of yellow starthistle (Centaurea solstitialis) reveal putative structural variation and QTLs associated with invader traits.</title>
        <authorList>
            <person name="Reatini B."/>
            <person name="Cang F.A."/>
            <person name="Jiang Q."/>
            <person name="Mckibben M.T.W."/>
            <person name="Barker M.S."/>
            <person name="Rieseberg L.H."/>
            <person name="Dlugosch K.M."/>
        </authorList>
    </citation>
    <scope>NUCLEOTIDE SEQUENCE</scope>
    <source>
        <strain evidence="1">CAN-66</strain>
        <tissue evidence="1">Leaf</tissue>
    </source>
</reference>
<dbReference type="EMBL" id="JARYMX010000001">
    <property type="protein sequence ID" value="KAJ9565659.1"/>
    <property type="molecule type" value="Genomic_DNA"/>
</dbReference>
<evidence type="ECO:0000313" key="1">
    <source>
        <dbReference type="EMBL" id="KAJ9565659.1"/>
    </source>
</evidence>
<proteinExistence type="predicted"/>
<dbReference type="SUPFAM" id="SSF50249">
    <property type="entry name" value="Nucleic acid-binding proteins"/>
    <property type="match status" value="1"/>
</dbReference>
<keyword evidence="2" id="KW-1185">Reference proteome</keyword>
<organism evidence="1 2">
    <name type="scientific">Centaurea solstitialis</name>
    <name type="common">yellow star-thistle</name>
    <dbReference type="NCBI Taxonomy" id="347529"/>
    <lineage>
        <taxon>Eukaryota</taxon>
        <taxon>Viridiplantae</taxon>
        <taxon>Streptophyta</taxon>
        <taxon>Embryophyta</taxon>
        <taxon>Tracheophyta</taxon>
        <taxon>Spermatophyta</taxon>
        <taxon>Magnoliopsida</taxon>
        <taxon>eudicotyledons</taxon>
        <taxon>Gunneridae</taxon>
        <taxon>Pentapetalae</taxon>
        <taxon>asterids</taxon>
        <taxon>campanulids</taxon>
        <taxon>Asterales</taxon>
        <taxon>Asteraceae</taxon>
        <taxon>Carduoideae</taxon>
        <taxon>Cardueae</taxon>
        <taxon>Centaureinae</taxon>
        <taxon>Centaurea</taxon>
    </lineage>
</organism>
<gene>
    <name evidence="1" type="ORF">OSB04_001625</name>
</gene>
<comment type="caution">
    <text evidence="1">The sequence shown here is derived from an EMBL/GenBank/DDBJ whole genome shotgun (WGS) entry which is preliminary data.</text>
</comment>
<dbReference type="Proteomes" id="UP001172457">
    <property type="component" value="Chromosome 1"/>
</dbReference>
<evidence type="ECO:0000313" key="2">
    <source>
        <dbReference type="Proteomes" id="UP001172457"/>
    </source>
</evidence>